<name>N1URE5_9MICC</name>
<dbReference type="InterPro" id="IPR050281">
    <property type="entry name" value="Flavin_monoamine_oxidase"/>
</dbReference>
<organism evidence="2 3">
    <name type="scientific">Arthrobacter crystallopoietes BAB-32</name>
    <dbReference type="NCBI Taxonomy" id="1246476"/>
    <lineage>
        <taxon>Bacteria</taxon>
        <taxon>Bacillati</taxon>
        <taxon>Actinomycetota</taxon>
        <taxon>Actinomycetes</taxon>
        <taxon>Micrococcales</taxon>
        <taxon>Micrococcaceae</taxon>
        <taxon>Crystallibacter</taxon>
    </lineage>
</organism>
<sequence length="425" mass="45778">MSEHSYSRTDVIVIGAGVAGLSAACSLREAGLDVLVLEARDRIGGRILTLREGATRPVELGAEFLHTAQNPLLEIFEDAGTATVGVGGTRTLPEGFDAQLAATLDSLAAPDRAQPASNYLAAISSEDDRALMTEAFEAQTGRESLRRTSAADAIKELHLELEHGEFMSTYNSRVPEGLDLITTFLAEDLPLQISTRVERIVRTDNGVSVIASAGGAVQIFDASRVVVTLPLGVLKNNDVQFEPPLPDDKVQAIHETISLDIVKVLFVFDGDVWPLDEEFKHTDDDIVSALWHSTYGGAPGGETVVVAWAVGDEARQLMSLRAPDVLPEMLGRVRKHLGNTALNPTFATYHSWLSDPYARGAYSHLPPGASPDARLRLAQAIDGRVFWAGEATAEWRPRTVHGAYLSGMRAAAEILAEEPARLVSN</sequence>
<gene>
    <name evidence="2" type="ORF">D477_017232</name>
</gene>
<dbReference type="InterPro" id="IPR036188">
    <property type="entry name" value="FAD/NAD-bd_sf"/>
</dbReference>
<dbReference type="PANTHER" id="PTHR10742">
    <property type="entry name" value="FLAVIN MONOAMINE OXIDASE"/>
    <property type="match status" value="1"/>
</dbReference>
<dbReference type="PANTHER" id="PTHR10742:SF410">
    <property type="entry name" value="LYSINE-SPECIFIC HISTONE DEMETHYLASE 2"/>
    <property type="match status" value="1"/>
</dbReference>
<dbReference type="Proteomes" id="UP000010729">
    <property type="component" value="Unassembled WGS sequence"/>
</dbReference>
<protein>
    <submittedName>
        <fullName evidence="2">FAD binding domain protein</fullName>
    </submittedName>
</protein>
<dbReference type="Pfam" id="PF01593">
    <property type="entry name" value="Amino_oxidase"/>
    <property type="match status" value="1"/>
</dbReference>
<reference evidence="2 3" key="1">
    <citation type="journal article" date="2013" name="Genome Announc.">
        <title>Draft Genome Sequence of Arthrobacter crystallopoietes Strain BAB-32, Revealing Genes for Bioremediation.</title>
        <authorList>
            <person name="Joshi M.N."/>
            <person name="Pandit A.S."/>
            <person name="Sharma A."/>
            <person name="Pandya R.V."/>
            <person name="Desai S.M."/>
            <person name="Saxena A.K."/>
            <person name="Bagatharia S.B."/>
        </authorList>
    </citation>
    <scope>NUCLEOTIDE SEQUENCE [LARGE SCALE GENOMIC DNA]</scope>
    <source>
        <strain evidence="2 3">BAB-32</strain>
    </source>
</reference>
<dbReference type="GO" id="GO:0016491">
    <property type="term" value="F:oxidoreductase activity"/>
    <property type="evidence" value="ECO:0007669"/>
    <property type="project" value="InterPro"/>
</dbReference>
<dbReference type="EMBL" id="ANPE02000211">
    <property type="protein sequence ID" value="EMY32996.1"/>
    <property type="molecule type" value="Genomic_DNA"/>
</dbReference>
<dbReference type="InterPro" id="IPR002937">
    <property type="entry name" value="Amino_oxidase"/>
</dbReference>
<evidence type="ECO:0000313" key="2">
    <source>
        <dbReference type="EMBL" id="EMY32996.1"/>
    </source>
</evidence>
<accession>N1URE5</accession>
<dbReference type="SUPFAM" id="SSF54373">
    <property type="entry name" value="FAD-linked reductases, C-terminal domain"/>
    <property type="match status" value="1"/>
</dbReference>
<dbReference type="AlphaFoldDB" id="N1URE5"/>
<dbReference type="RefSeq" id="WP_005272236.1">
    <property type="nucleotide sequence ID" value="NZ_ANPE02000211.1"/>
</dbReference>
<dbReference type="OrthoDB" id="337830at2"/>
<dbReference type="PRINTS" id="PR00420">
    <property type="entry name" value="RNGMNOXGNASE"/>
</dbReference>
<dbReference type="SUPFAM" id="SSF51905">
    <property type="entry name" value="FAD/NAD(P)-binding domain"/>
    <property type="match status" value="1"/>
</dbReference>
<dbReference type="Gene3D" id="3.50.50.60">
    <property type="entry name" value="FAD/NAD(P)-binding domain"/>
    <property type="match status" value="1"/>
</dbReference>
<evidence type="ECO:0000313" key="3">
    <source>
        <dbReference type="Proteomes" id="UP000010729"/>
    </source>
</evidence>
<keyword evidence="3" id="KW-1185">Reference proteome</keyword>
<feature type="domain" description="Amine oxidase" evidence="1">
    <location>
        <begin position="18"/>
        <end position="415"/>
    </location>
</feature>
<comment type="caution">
    <text evidence="2">The sequence shown here is derived from an EMBL/GenBank/DDBJ whole genome shotgun (WGS) entry which is preliminary data.</text>
</comment>
<proteinExistence type="predicted"/>
<evidence type="ECO:0000259" key="1">
    <source>
        <dbReference type="Pfam" id="PF01593"/>
    </source>
</evidence>